<keyword evidence="3" id="KW-1185">Reference proteome</keyword>
<sequence>MKIAIAKEGTRVSEHFGHCEGYAIYRIENSTLVREDDLASPGHEPGRLPAFLHEHGVDLVIAGGMGPRAVEIFTRNGIEVILGVSGAVDSAAEEYAAGSLAAGESSCHHGHESCDGTH</sequence>
<dbReference type="InterPro" id="IPR033913">
    <property type="entry name" value="MTH1175_dom"/>
</dbReference>
<dbReference type="PANTHER" id="PTHR42983:SF1">
    <property type="entry name" value="IRON-MOLYBDENUM PROTEIN"/>
    <property type="match status" value="1"/>
</dbReference>
<dbReference type="CDD" id="cd00851">
    <property type="entry name" value="MTH1175"/>
    <property type="match status" value="1"/>
</dbReference>
<feature type="domain" description="Dinitrogenase iron-molybdenum cofactor biosynthesis" evidence="1">
    <location>
        <begin position="9"/>
        <end position="96"/>
    </location>
</feature>
<name>A0ABT8M5Y2_9EURY</name>
<reference evidence="2" key="1">
    <citation type="submission" date="2019-05" db="EMBL/GenBank/DDBJ databases">
        <title>Methanoculleus sp. FWC-SCC1, a methanogenic archaeon isolated from deep marine cold seep.</title>
        <authorList>
            <person name="Chen Y.-W."/>
            <person name="Chen S.-C."/>
            <person name="Teng N.-H."/>
            <person name="Lai M.-C."/>
        </authorList>
    </citation>
    <scope>NUCLEOTIDE SEQUENCE</scope>
    <source>
        <strain evidence="2">FWC-SCC1</strain>
    </source>
</reference>
<accession>A0ABT8M5Y2</accession>
<evidence type="ECO:0000259" key="1">
    <source>
        <dbReference type="Pfam" id="PF02579"/>
    </source>
</evidence>
<dbReference type="EMBL" id="VCYH01000001">
    <property type="protein sequence ID" value="MDN7023350.1"/>
    <property type="molecule type" value="Genomic_DNA"/>
</dbReference>
<gene>
    <name evidence="2" type="ORF">FGU65_00290</name>
</gene>
<comment type="caution">
    <text evidence="2">The sequence shown here is derived from an EMBL/GenBank/DDBJ whole genome shotgun (WGS) entry which is preliminary data.</text>
</comment>
<dbReference type="InterPro" id="IPR036105">
    <property type="entry name" value="DiNase_FeMo-co_biosyn_sf"/>
</dbReference>
<evidence type="ECO:0000313" key="3">
    <source>
        <dbReference type="Proteomes" id="UP001168338"/>
    </source>
</evidence>
<proteinExistence type="predicted"/>
<dbReference type="Proteomes" id="UP001168338">
    <property type="component" value="Unassembled WGS sequence"/>
</dbReference>
<organism evidence="2 3">
    <name type="scientific">Methanoculleus frigidifontis</name>
    <dbReference type="NCBI Taxonomy" id="2584085"/>
    <lineage>
        <taxon>Archaea</taxon>
        <taxon>Methanobacteriati</taxon>
        <taxon>Methanobacteriota</taxon>
        <taxon>Stenosarchaea group</taxon>
        <taxon>Methanomicrobia</taxon>
        <taxon>Methanomicrobiales</taxon>
        <taxon>Methanomicrobiaceae</taxon>
        <taxon>Methanoculleus</taxon>
    </lineage>
</organism>
<evidence type="ECO:0000313" key="2">
    <source>
        <dbReference type="EMBL" id="MDN7023350.1"/>
    </source>
</evidence>
<dbReference type="Gene3D" id="3.30.420.130">
    <property type="entry name" value="Dinitrogenase iron-molybdenum cofactor biosynthesis domain"/>
    <property type="match status" value="1"/>
</dbReference>
<dbReference type="PANTHER" id="PTHR42983">
    <property type="entry name" value="DINITROGENASE IRON-MOLYBDENUM COFACTOR PROTEIN-RELATED"/>
    <property type="match status" value="1"/>
</dbReference>
<dbReference type="Pfam" id="PF02579">
    <property type="entry name" value="Nitro_FeMo-Co"/>
    <property type="match status" value="1"/>
</dbReference>
<dbReference type="InterPro" id="IPR003731">
    <property type="entry name" value="Di-Nase_FeMo-co_biosynth"/>
</dbReference>
<protein>
    <submittedName>
        <fullName evidence="2">Dinitrogenase iron-molybdenum cofactor biosynthesis protein</fullName>
    </submittedName>
</protein>
<dbReference type="SUPFAM" id="SSF53146">
    <property type="entry name" value="Nitrogenase accessory factor-like"/>
    <property type="match status" value="1"/>
</dbReference>
<dbReference type="RefSeq" id="WP_301662403.1">
    <property type="nucleotide sequence ID" value="NZ_VCYH01000001.1"/>
</dbReference>